<name>A0AA35SKY2_GEOBA</name>
<protein>
    <submittedName>
        <fullName evidence="1">Uncharacterized protein</fullName>
    </submittedName>
</protein>
<sequence length="37" mass="4230">MDQLIEWVMKQRGKGSEGKVREVVANNTGPITKLMRE</sequence>
<keyword evidence="2" id="KW-1185">Reference proteome</keyword>
<reference evidence="1" key="1">
    <citation type="submission" date="2023-03" db="EMBL/GenBank/DDBJ databases">
        <authorList>
            <person name="Steffen K."/>
            <person name="Cardenas P."/>
        </authorList>
    </citation>
    <scope>NUCLEOTIDE SEQUENCE</scope>
</reference>
<evidence type="ECO:0000313" key="1">
    <source>
        <dbReference type="EMBL" id="CAI8031499.1"/>
    </source>
</evidence>
<accession>A0AA35SKY2</accession>
<organism evidence="1 2">
    <name type="scientific">Geodia barretti</name>
    <name type="common">Barrett's horny sponge</name>
    <dbReference type="NCBI Taxonomy" id="519541"/>
    <lineage>
        <taxon>Eukaryota</taxon>
        <taxon>Metazoa</taxon>
        <taxon>Porifera</taxon>
        <taxon>Demospongiae</taxon>
        <taxon>Heteroscleromorpha</taxon>
        <taxon>Tetractinellida</taxon>
        <taxon>Astrophorina</taxon>
        <taxon>Geodiidae</taxon>
        <taxon>Geodia</taxon>
    </lineage>
</organism>
<gene>
    <name evidence="1" type="ORF">GBAR_LOCUS17869</name>
</gene>
<dbReference type="Proteomes" id="UP001174909">
    <property type="component" value="Unassembled WGS sequence"/>
</dbReference>
<dbReference type="AlphaFoldDB" id="A0AA35SKY2"/>
<comment type="caution">
    <text evidence="1">The sequence shown here is derived from an EMBL/GenBank/DDBJ whole genome shotgun (WGS) entry which is preliminary data.</text>
</comment>
<evidence type="ECO:0000313" key="2">
    <source>
        <dbReference type="Proteomes" id="UP001174909"/>
    </source>
</evidence>
<dbReference type="EMBL" id="CASHTH010002541">
    <property type="protein sequence ID" value="CAI8031499.1"/>
    <property type="molecule type" value="Genomic_DNA"/>
</dbReference>
<feature type="non-terminal residue" evidence="1">
    <location>
        <position position="37"/>
    </location>
</feature>
<proteinExistence type="predicted"/>